<dbReference type="EMBL" id="KN847477">
    <property type="protein sequence ID" value="KIX06678.1"/>
    <property type="molecule type" value="Genomic_DNA"/>
</dbReference>
<dbReference type="GeneID" id="25292725"/>
<dbReference type="RefSeq" id="XP_013273814.1">
    <property type="nucleotide sequence ID" value="XM_013418360.1"/>
</dbReference>
<dbReference type="VEuPathDB" id="FungiDB:Z518_04654"/>
<gene>
    <name evidence="2" type="ORF">Z518_04654</name>
</gene>
<name>A0A0D2H8B3_9EURO</name>
<feature type="region of interest" description="Disordered" evidence="1">
    <location>
        <begin position="112"/>
        <end position="149"/>
    </location>
</feature>
<organism evidence="2 3">
    <name type="scientific">Rhinocladiella mackenziei CBS 650.93</name>
    <dbReference type="NCBI Taxonomy" id="1442369"/>
    <lineage>
        <taxon>Eukaryota</taxon>
        <taxon>Fungi</taxon>
        <taxon>Dikarya</taxon>
        <taxon>Ascomycota</taxon>
        <taxon>Pezizomycotina</taxon>
        <taxon>Eurotiomycetes</taxon>
        <taxon>Chaetothyriomycetidae</taxon>
        <taxon>Chaetothyriales</taxon>
        <taxon>Herpotrichiellaceae</taxon>
        <taxon>Rhinocladiella</taxon>
    </lineage>
</organism>
<dbReference type="Proteomes" id="UP000053617">
    <property type="component" value="Unassembled WGS sequence"/>
</dbReference>
<reference evidence="2 3" key="1">
    <citation type="submission" date="2015-01" db="EMBL/GenBank/DDBJ databases">
        <title>The Genome Sequence of Rhinocladiella mackenzie CBS 650.93.</title>
        <authorList>
            <consortium name="The Broad Institute Genomics Platform"/>
            <person name="Cuomo C."/>
            <person name="de Hoog S."/>
            <person name="Gorbushina A."/>
            <person name="Stielow B."/>
            <person name="Teixiera M."/>
            <person name="Abouelleil A."/>
            <person name="Chapman S.B."/>
            <person name="Priest M."/>
            <person name="Young S.K."/>
            <person name="Wortman J."/>
            <person name="Nusbaum C."/>
            <person name="Birren B."/>
        </authorList>
    </citation>
    <scope>NUCLEOTIDE SEQUENCE [LARGE SCALE GENOMIC DNA]</scope>
    <source>
        <strain evidence="2 3">CBS 650.93</strain>
    </source>
</reference>
<evidence type="ECO:0000313" key="2">
    <source>
        <dbReference type="EMBL" id="KIX06678.1"/>
    </source>
</evidence>
<evidence type="ECO:0000313" key="3">
    <source>
        <dbReference type="Proteomes" id="UP000053617"/>
    </source>
</evidence>
<dbReference type="HOGENOM" id="CLU_1065731_0_0_1"/>
<keyword evidence="3" id="KW-1185">Reference proteome</keyword>
<evidence type="ECO:0000256" key="1">
    <source>
        <dbReference type="SAM" id="MobiDB-lite"/>
    </source>
</evidence>
<accession>A0A0D2H8B3</accession>
<dbReference type="OrthoDB" id="4117972at2759"/>
<feature type="compositionally biased region" description="Polar residues" evidence="1">
    <location>
        <begin position="140"/>
        <end position="149"/>
    </location>
</feature>
<dbReference type="AlphaFoldDB" id="A0A0D2H8B3"/>
<proteinExistence type="predicted"/>
<protein>
    <submittedName>
        <fullName evidence="2">Uncharacterized protein</fullName>
    </submittedName>
</protein>
<sequence>MITWNRFRSGELEPDWRIEVNEYNVRHFVKDDGPSQFKRMYDAPMLEVSHERQFAVSQLGTQSVGFEAQHTHRIKDTLRQISRYFARYKLDESCQPSSPYAEYLPDIRISSPLPDPLPPLDVSDVSSPDRHPDSPLPSVESENSSRSTMALQEMMNPEPPRPSLGKRKWSPCAILPLSPEDPGYEEDLSLDNTNLVYARANHPAGEQFSRTRRGVRMRRSRSLVRTQWMQNTPDTEWSRKRLTSS</sequence>